<accession>X0Z3W2</accession>
<dbReference type="CDD" id="cd02976">
    <property type="entry name" value="NrdH"/>
    <property type="match status" value="1"/>
</dbReference>
<dbReference type="Pfam" id="PF00462">
    <property type="entry name" value="Glutaredoxin"/>
    <property type="match status" value="1"/>
</dbReference>
<evidence type="ECO:0000259" key="1">
    <source>
        <dbReference type="Pfam" id="PF00462"/>
    </source>
</evidence>
<protein>
    <recommendedName>
        <fullName evidence="1">Glutaredoxin domain-containing protein</fullName>
    </recommendedName>
</protein>
<dbReference type="Gene3D" id="3.40.30.10">
    <property type="entry name" value="Glutaredoxin"/>
    <property type="match status" value="1"/>
</dbReference>
<dbReference type="SUPFAM" id="SSF52833">
    <property type="entry name" value="Thioredoxin-like"/>
    <property type="match status" value="1"/>
</dbReference>
<dbReference type="InterPro" id="IPR002109">
    <property type="entry name" value="Glutaredoxin"/>
</dbReference>
<comment type="caution">
    <text evidence="2">The sequence shown here is derived from an EMBL/GenBank/DDBJ whole genome shotgun (WGS) entry which is preliminary data.</text>
</comment>
<reference evidence="2" key="1">
    <citation type="journal article" date="2014" name="Front. Microbiol.">
        <title>High frequency of phylogenetically diverse reductive dehalogenase-homologous genes in deep subseafloor sedimentary metagenomes.</title>
        <authorList>
            <person name="Kawai M."/>
            <person name="Futagami T."/>
            <person name="Toyoda A."/>
            <person name="Takaki Y."/>
            <person name="Nishi S."/>
            <person name="Hori S."/>
            <person name="Arai W."/>
            <person name="Tsubouchi T."/>
            <person name="Morono Y."/>
            <person name="Uchiyama I."/>
            <person name="Ito T."/>
            <person name="Fujiyama A."/>
            <person name="Inagaki F."/>
            <person name="Takami H."/>
        </authorList>
    </citation>
    <scope>NUCLEOTIDE SEQUENCE</scope>
    <source>
        <strain evidence="2">Expedition CK06-06</strain>
    </source>
</reference>
<sequence length="46" mass="5412">MSEIEVIYTTTWCSDCRRTKKFLEDNGIVCKAIDIDKDEESAEMFF</sequence>
<gene>
    <name evidence="2" type="ORF">S01H4_14746</name>
</gene>
<feature type="domain" description="Glutaredoxin" evidence="1">
    <location>
        <begin position="6"/>
        <end position="42"/>
    </location>
</feature>
<proteinExistence type="predicted"/>
<dbReference type="AlphaFoldDB" id="X0Z3W2"/>
<dbReference type="InterPro" id="IPR036249">
    <property type="entry name" value="Thioredoxin-like_sf"/>
</dbReference>
<organism evidence="2">
    <name type="scientific">marine sediment metagenome</name>
    <dbReference type="NCBI Taxonomy" id="412755"/>
    <lineage>
        <taxon>unclassified sequences</taxon>
        <taxon>metagenomes</taxon>
        <taxon>ecological metagenomes</taxon>
    </lineage>
</organism>
<evidence type="ECO:0000313" key="2">
    <source>
        <dbReference type="EMBL" id="GAG64025.1"/>
    </source>
</evidence>
<name>X0Z3W2_9ZZZZ</name>
<dbReference type="EMBL" id="BART01006462">
    <property type="protein sequence ID" value="GAG64025.1"/>
    <property type="molecule type" value="Genomic_DNA"/>
</dbReference>